<evidence type="ECO:0000313" key="1">
    <source>
        <dbReference type="Proteomes" id="UP000808372"/>
    </source>
</evidence>
<sequence>MYITEMLKSVCLLGSLQLHRKGKDCCGPPRIDSKMDESSDIPILEDTSSPMDCHQLCWLVTTDIDNTERWAHCGHERDEEPSQ</sequence>
<proteinExistence type="predicted"/>
<dbReference type="RefSeq" id="XP_038868752.1">
    <property type="nucleotide sequence ID" value="XM_039012824.1"/>
</dbReference>
<gene>
    <name evidence="2" type="primary">LOC120062758</name>
</gene>
<accession>A0A8U1F2R9</accession>
<evidence type="ECO:0000313" key="2">
    <source>
        <dbReference type="RefSeq" id="XP_038868752.1"/>
    </source>
</evidence>
<reference evidence="2" key="1">
    <citation type="submission" date="2025-08" db="UniProtKB">
        <authorList>
            <consortium name="RefSeq"/>
        </authorList>
    </citation>
    <scope>IDENTIFICATION</scope>
    <source>
        <tissue evidence="2">White muscle</tissue>
    </source>
</reference>
<keyword evidence="1" id="KW-1185">Reference proteome</keyword>
<protein>
    <submittedName>
        <fullName evidence="2">Regulator of G-protein signaling 7-binding protein A-like isoform X2</fullName>
    </submittedName>
</protein>
<dbReference type="AlphaFoldDB" id="A0A8U1F2R9"/>
<organism evidence="1 2">
    <name type="scientific">Salvelinus namaycush</name>
    <name type="common">Lake trout</name>
    <name type="synonym">Salmo namaycush</name>
    <dbReference type="NCBI Taxonomy" id="8040"/>
    <lineage>
        <taxon>Eukaryota</taxon>
        <taxon>Metazoa</taxon>
        <taxon>Chordata</taxon>
        <taxon>Craniata</taxon>
        <taxon>Vertebrata</taxon>
        <taxon>Euteleostomi</taxon>
        <taxon>Actinopterygii</taxon>
        <taxon>Neopterygii</taxon>
        <taxon>Teleostei</taxon>
        <taxon>Protacanthopterygii</taxon>
        <taxon>Salmoniformes</taxon>
        <taxon>Salmonidae</taxon>
        <taxon>Salmoninae</taxon>
        <taxon>Salvelinus</taxon>
    </lineage>
</organism>
<name>A0A8U1F2R9_SALNM</name>
<dbReference type="Proteomes" id="UP000808372">
    <property type="component" value="Chromosome 18"/>
</dbReference>
<dbReference type="GeneID" id="120062758"/>